<evidence type="ECO:0000313" key="3">
    <source>
        <dbReference type="Proteomes" id="UP000078540"/>
    </source>
</evidence>
<evidence type="ECO:0000313" key="2">
    <source>
        <dbReference type="EMBL" id="KYM76855.1"/>
    </source>
</evidence>
<reference evidence="2 3" key="1">
    <citation type="submission" date="2015-09" db="EMBL/GenBank/DDBJ databases">
        <title>Atta colombica WGS genome.</title>
        <authorList>
            <person name="Nygaard S."/>
            <person name="Hu H."/>
            <person name="Boomsma J."/>
            <person name="Zhang G."/>
        </authorList>
    </citation>
    <scope>NUCLEOTIDE SEQUENCE [LARGE SCALE GENOMIC DNA]</scope>
    <source>
        <strain evidence="2">Treedump-2</strain>
        <tissue evidence="2">Whole body</tissue>
    </source>
</reference>
<keyword evidence="3" id="KW-1185">Reference proteome</keyword>
<organism evidence="2 3">
    <name type="scientific">Atta colombica</name>
    <dbReference type="NCBI Taxonomy" id="520822"/>
    <lineage>
        <taxon>Eukaryota</taxon>
        <taxon>Metazoa</taxon>
        <taxon>Ecdysozoa</taxon>
        <taxon>Arthropoda</taxon>
        <taxon>Hexapoda</taxon>
        <taxon>Insecta</taxon>
        <taxon>Pterygota</taxon>
        <taxon>Neoptera</taxon>
        <taxon>Endopterygota</taxon>
        <taxon>Hymenoptera</taxon>
        <taxon>Apocrita</taxon>
        <taxon>Aculeata</taxon>
        <taxon>Formicoidea</taxon>
        <taxon>Formicidae</taxon>
        <taxon>Myrmicinae</taxon>
        <taxon>Atta</taxon>
    </lineage>
</organism>
<feature type="region of interest" description="Disordered" evidence="1">
    <location>
        <begin position="88"/>
        <end position="122"/>
    </location>
</feature>
<dbReference type="Proteomes" id="UP000078540">
    <property type="component" value="Unassembled WGS sequence"/>
</dbReference>
<gene>
    <name evidence="2" type="ORF">ALC53_12744</name>
</gene>
<protein>
    <submittedName>
        <fullName evidence="2">Uncharacterized protein</fullName>
    </submittedName>
</protein>
<name>A0A195AXU0_9HYME</name>
<feature type="region of interest" description="Disordered" evidence="1">
    <location>
        <begin position="25"/>
        <end position="57"/>
    </location>
</feature>
<sequence>MRYKGRAGGKQESWTTCASLATLAFRSGPKGQKKPRKRYGPTDTLWEDTTRKESSSNFRGLRGSVYSEFSGRCTRPGASSVEMRKVMPRDGCGLKGRGKGNGQCAPHDKESDYWGGGRGAKQGYEVRQPTSKYFSGLFHIHGRRANSTW</sequence>
<dbReference type="AlphaFoldDB" id="A0A195AXU0"/>
<accession>A0A195AXU0</accession>
<dbReference type="EMBL" id="KQ976716">
    <property type="protein sequence ID" value="KYM76855.1"/>
    <property type="molecule type" value="Genomic_DNA"/>
</dbReference>
<proteinExistence type="predicted"/>
<evidence type="ECO:0000256" key="1">
    <source>
        <dbReference type="SAM" id="MobiDB-lite"/>
    </source>
</evidence>